<evidence type="ECO:0000259" key="4">
    <source>
        <dbReference type="PROSITE" id="PS01124"/>
    </source>
</evidence>
<dbReference type="GO" id="GO:0043565">
    <property type="term" value="F:sequence-specific DNA binding"/>
    <property type="evidence" value="ECO:0007669"/>
    <property type="project" value="InterPro"/>
</dbReference>
<dbReference type="AlphaFoldDB" id="A0A4R0NEV1"/>
<dbReference type="OrthoDB" id="799767at2"/>
<dbReference type="RefSeq" id="WP_131608526.1">
    <property type="nucleotide sequence ID" value="NZ_SJSM01000004.1"/>
</dbReference>
<evidence type="ECO:0000256" key="2">
    <source>
        <dbReference type="ARBA" id="ARBA00023125"/>
    </source>
</evidence>
<organism evidence="5 6">
    <name type="scientific">Pedobacter hiemivivus</name>
    <dbReference type="NCBI Taxonomy" id="2530454"/>
    <lineage>
        <taxon>Bacteria</taxon>
        <taxon>Pseudomonadati</taxon>
        <taxon>Bacteroidota</taxon>
        <taxon>Sphingobacteriia</taxon>
        <taxon>Sphingobacteriales</taxon>
        <taxon>Sphingobacteriaceae</taxon>
        <taxon>Pedobacter</taxon>
    </lineage>
</organism>
<feature type="domain" description="HTH araC/xylS-type" evidence="4">
    <location>
        <begin position="65"/>
        <end position="164"/>
    </location>
</feature>
<keyword evidence="6" id="KW-1185">Reference proteome</keyword>
<gene>
    <name evidence="5" type="ORF">EZ444_09670</name>
</gene>
<comment type="caution">
    <text evidence="5">The sequence shown here is derived from an EMBL/GenBank/DDBJ whole genome shotgun (WGS) entry which is preliminary data.</text>
</comment>
<dbReference type="PANTHER" id="PTHR47893">
    <property type="entry name" value="REGULATORY PROTEIN PCHR"/>
    <property type="match status" value="1"/>
</dbReference>
<dbReference type="EMBL" id="SJSM01000004">
    <property type="protein sequence ID" value="TCC97114.1"/>
    <property type="molecule type" value="Genomic_DNA"/>
</dbReference>
<name>A0A4R0NEV1_9SPHI</name>
<evidence type="ECO:0000313" key="6">
    <source>
        <dbReference type="Proteomes" id="UP000291117"/>
    </source>
</evidence>
<dbReference type="PROSITE" id="PS00041">
    <property type="entry name" value="HTH_ARAC_FAMILY_1"/>
    <property type="match status" value="1"/>
</dbReference>
<dbReference type="PANTHER" id="PTHR47893:SF1">
    <property type="entry name" value="REGULATORY PROTEIN PCHR"/>
    <property type="match status" value="1"/>
</dbReference>
<evidence type="ECO:0000256" key="1">
    <source>
        <dbReference type="ARBA" id="ARBA00023015"/>
    </source>
</evidence>
<dbReference type="InterPro" id="IPR020449">
    <property type="entry name" value="Tscrpt_reg_AraC-type_HTH"/>
</dbReference>
<sequence>MVDIYIKDKFGKLILSEKIQAKEDIYYEKTVIIAKNQTLKVTITLNTAFPPTDLAWTEKELQTFDKIIELISKDLSRNFSIEELADHVGMNRTKLQAGFKQVFNKTINSFTQELKMQSAKDLITGNKGYSLKEIASMLGYRHSNHFSVAFKKRFNVSPSVFKKID</sequence>
<dbReference type="Pfam" id="PF12833">
    <property type="entry name" value="HTH_18"/>
    <property type="match status" value="1"/>
</dbReference>
<proteinExistence type="predicted"/>
<dbReference type="PROSITE" id="PS01124">
    <property type="entry name" value="HTH_ARAC_FAMILY_2"/>
    <property type="match status" value="1"/>
</dbReference>
<dbReference type="Proteomes" id="UP000291117">
    <property type="component" value="Unassembled WGS sequence"/>
</dbReference>
<evidence type="ECO:0000313" key="5">
    <source>
        <dbReference type="EMBL" id="TCC97114.1"/>
    </source>
</evidence>
<dbReference type="Gene3D" id="1.10.10.60">
    <property type="entry name" value="Homeodomain-like"/>
    <property type="match status" value="1"/>
</dbReference>
<accession>A0A4R0NEV1</accession>
<protein>
    <submittedName>
        <fullName evidence="5">AraC family transcriptional regulator</fullName>
    </submittedName>
</protein>
<dbReference type="InterPro" id="IPR053142">
    <property type="entry name" value="PchR_regulatory_protein"/>
</dbReference>
<dbReference type="SUPFAM" id="SSF46689">
    <property type="entry name" value="Homeodomain-like"/>
    <property type="match status" value="2"/>
</dbReference>
<dbReference type="InterPro" id="IPR018062">
    <property type="entry name" value="HTH_AraC-typ_CS"/>
</dbReference>
<reference evidence="5 6" key="1">
    <citation type="submission" date="2019-02" db="EMBL/GenBank/DDBJ databases">
        <title>Pedobacter sp. RP-3-8 sp. nov., isolated from Arctic soil.</title>
        <authorList>
            <person name="Dahal R.H."/>
        </authorList>
    </citation>
    <scope>NUCLEOTIDE SEQUENCE [LARGE SCALE GENOMIC DNA]</scope>
    <source>
        <strain evidence="5 6">RP-3-8</strain>
    </source>
</reference>
<dbReference type="PRINTS" id="PR00032">
    <property type="entry name" value="HTHARAC"/>
</dbReference>
<keyword evidence="2" id="KW-0238">DNA-binding</keyword>
<evidence type="ECO:0000256" key="3">
    <source>
        <dbReference type="ARBA" id="ARBA00023163"/>
    </source>
</evidence>
<dbReference type="SMART" id="SM00342">
    <property type="entry name" value="HTH_ARAC"/>
    <property type="match status" value="1"/>
</dbReference>
<dbReference type="InterPro" id="IPR018060">
    <property type="entry name" value="HTH_AraC"/>
</dbReference>
<dbReference type="GO" id="GO:0003700">
    <property type="term" value="F:DNA-binding transcription factor activity"/>
    <property type="evidence" value="ECO:0007669"/>
    <property type="project" value="InterPro"/>
</dbReference>
<keyword evidence="3" id="KW-0804">Transcription</keyword>
<keyword evidence="1" id="KW-0805">Transcription regulation</keyword>
<dbReference type="InterPro" id="IPR009057">
    <property type="entry name" value="Homeodomain-like_sf"/>
</dbReference>